<dbReference type="Proteomes" id="UP000029567">
    <property type="component" value="Unassembled WGS sequence"/>
</dbReference>
<dbReference type="EMBL" id="AWTN01000095">
    <property type="protein sequence ID" value="KGG90676.1"/>
    <property type="molecule type" value="Genomic_DNA"/>
</dbReference>
<comment type="caution">
    <text evidence="2">The sequence shown here is derived from an EMBL/GenBank/DDBJ whole genome shotgun (WGS) entry which is preliminary data.</text>
</comment>
<sequence>MPTDCNVCNATRLWAEKWRRIAYERAKKVIGHAPSDPEQPGSGRGPESTDSGDAGADGGHSLPAGSDG</sequence>
<proteinExistence type="predicted"/>
<evidence type="ECO:0000256" key="1">
    <source>
        <dbReference type="SAM" id="MobiDB-lite"/>
    </source>
</evidence>
<reference evidence="2 3" key="1">
    <citation type="submission" date="2013-09" db="EMBL/GenBank/DDBJ databases">
        <title>High correlation between genotypes and phenotypes of environmental bacteria Comamonas testosteroni strains.</title>
        <authorList>
            <person name="Liu L."/>
            <person name="Zhu W."/>
            <person name="Xia X."/>
            <person name="Xu B."/>
            <person name="Luo M."/>
            <person name="Wang G."/>
        </authorList>
    </citation>
    <scope>NUCLEOTIDE SEQUENCE [LARGE SCALE GENOMIC DNA]</scope>
    <source>
        <strain evidence="2 3">JL14</strain>
    </source>
</reference>
<organism evidence="2 3">
    <name type="scientific">Comamonas thiooxydans</name>
    <dbReference type="NCBI Taxonomy" id="363952"/>
    <lineage>
        <taxon>Bacteria</taxon>
        <taxon>Pseudomonadati</taxon>
        <taxon>Pseudomonadota</taxon>
        <taxon>Betaproteobacteria</taxon>
        <taxon>Burkholderiales</taxon>
        <taxon>Comamonadaceae</taxon>
        <taxon>Comamonas</taxon>
    </lineage>
</organism>
<feature type="region of interest" description="Disordered" evidence="1">
    <location>
        <begin position="29"/>
        <end position="68"/>
    </location>
</feature>
<accession>A0A0E3C0V4</accession>
<evidence type="ECO:0000313" key="3">
    <source>
        <dbReference type="Proteomes" id="UP000029567"/>
    </source>
</evidence>
<name>A0A0E3C0V4_9BURK</name>
<gene>
    <name evidence="2" type="ORF">P245_15245</name>
</gene>
<protein>
    <submittedName>
        <fullName evidence="2">Uncharacterized protein</fullName>
    </submittedName>
</protein>
<evidence type="ECO:0000313" key="2">
    <source>
        <dbReference type="EMBL" id="KGG90676.1"/>
    </source>
</evidence>
<dbReference type="AlphaFoldDB" id="A0A0E3C0V4"/>